<feature type="compositionally biased region" description="Basic and acidic residues" evidence="1">
    <location>
        <begin position="398"/>
        <end position="409"/>
    </location>
</feature>
<accession>A0A2S4KZY7</accession>
<feature type="compositionally biased region" description="Polar residues" evidence="1">
    <location>
        <begin position="83"/>
        <end position="93"/>
    </location>
</feature>
<keyword evidence="3" id="KW-1185">Reference proteome</keyword>
<feature type="compositionally biased region" description="Basic and acidic residues" evidence="1">
    <location>
        <begin position="1007"/>
        <end position="1016"/>
    </location>
</feature>
<feature type="compositionally biased region" description="Low complexity" evidence="1">
    <location>
        <begin position="969"/>
        <end position="978"/>
    </location>
</feature>
<evidence type="ECO:0000313" key="3">
    <source>
        <dbReference type="Proteomes" id="UP000237481"/>
    </source>
</evidence>
<proteinExistence type="predicted"/>
<feature type="region of interest" description="Disordered" evidence="1">
    <location>
        <begin position="1"/>
        <end position="22"/>
    </location>
</feature>
<dbReference type="OrthoDB" id="206201at2759"/>
<feature type="region of interest" description="Disordered" evidence="1">
    <location>
        <begin position="488"/>
        <end position="519"/>
    </location>
</feature>
<protein>
    <submittedName>
        <fullName evidence="2">Uncharacterized protein</fullName>
    </submittedName>
</protein>
<feature type="region of interest" description="Disordered" evidence="1">
    <location>
        <begin position="376"/>
        <end position="409"/>
    </location>
</feature>
<feature type="compositionally biased region" description="Polar residues" evidence="1">
    <location>
        <begin position="428"/>
        <end position="450"/>
    </location>
</feature>
<organism evidence="2 3">
    <name type="scientific">Tolypocladium paradoxum</name>
    <dbReference type="NCBI Taxonomy" id="94208"/>
    <lineage>
        <taxon>Eukaryota</taxon>
        <taxon>Fungi</taxon>
        <taxon>Dikarya</taxon>
        <taxon>Ascomycota</taxon>
        <taxon>Pezizomycotina</taxon>
        <taxon>Sordariomycetes</taxon>
        <taxon>Hypocreomycetidae</taxon>
        <taxon>Hypocreales</taxon>
        <taxon>Ophiocordycipitaceae</taxon>
        <taxon>Tolypocladium</taxon>
    </lineage>
</organism>
<feature type="region of interest" description="Disordered" evidence="1">
    <location>
        <begin position="588"/>
        <end position="636"/>
    </location>
</feature>
<feature type="region of interest" description="Disordered" evidence="1">
    <location>
        <begin position="853"/>
        <end position="931"/>
    </location>
</feature>
<dbReference type="Proteomes" id="UP000237481">
    <property type="component" value="Unassembled WGS sequence"/>
</dbReference>
<evidence type="ECO:0000313" key="2">
    <source>
        <dbReference type="EMBL" id="POR35762.1"/>
    </source>
</evidence>
<dbReference type="AlphaFoldDB" id="A0A2S4KZY7"/>
<reference evidence="2 3" key="1">
    <citation type="submission" date="2018-01" db="EMBL/GenBank/DDBJ databases">
        <title>Harnessing the power of phylogenomics to disentangle the directionality and signatures of interkingdom host jumping in the parasitic fungal genus Tolypocladium.</title>
        <authorList>
            <person name="Quandt C.A."/>
            <person name="Patterson W."/>
            <person name="Spatafora J.W."/>
        </authorList>
    </citation>
    <scope>NUCLEOTIDE SEQUENCE [LARGE SCALE GENOMIC DNA]</scope>
    <source>
        <strain evidence="2 3">NRBC 100945</strain>
    </source>
</reference>
<feature type="region of interest" description="Disordered" evidence="1">
    <location>
        <begin position="83"/>
        <end position="107"/>
    </location>
</feature>
<feature type="region of interest" description="Disordered" evidence="1">
    <location>
        <begin position="423"/>
        <end position="458"/>
    </location>
</feature>
<dbReference type="EMBL" id="PKSG01000405">
    <property type="protein sequence ID" value="POR35762.1"/>
    <property type="molecule type" value="Genomic_DNA"/>
</dbReference>
<dbReference type="STRING" id="94208.A0A2S4KZY7"/>
<evidence type="ECO:0000256" key="1">
    <source>
        <dbReference type="SAM" id="MobiDB-lite"/>
    </source>
</evidence>
<gene>
    <name evidence="2" type="ORF">TPAR_04038</name>
</gene>
<comment type="caution">
    <text evidence="2">The sequence shown here is derived from an EMBL/GenBank/DDBJ whole genome shotgun (WGS) entry which is preliminary data.</text>
</comment>
<feature type="compositionally biased region" description="Basic residues" evidence="1">
    <location>
        <begin position="1"/>
        <end position="16"/>
    </location>
</feature>
<name>A0A2S4KZY7_9HYPO</name>
<sequence>MLRRNSSRSKQRRPLGRSKSTNSIFRSPITSLVSIAPLVAERDAHIAATLSYHRAQAQGRHSCDMPATSRGLGSCALGRSKSVASETNLSRSSSVKDRHESSPGNCRLQKQQSVRFAGPNARPRRPLAARANQAMILPANSRPDAIQHATKGHAQLSSSENGSQLCNSDATRSFGCVDRLPHISLAIDDNVGSMSPAPGRLRKSRSMFTSSIQPTSEFDVSDGPTERLKEWLAMPRHHSEDKENEPARGFGAHGLRAPKSMSFLRGHIGHGHSQTSSRAENDLSCHLVPDRLPYQSGSRRRLRSHSSMFFRSKHRRCETSVGLPKSLRNSSNNSAALSSAFSGNTIPVMKQSGLRVTARKVSRTLKSKFKGLFGRPRSADDMMGATLNLPRSSDSDGESCHGMDDAPGHEEASMYRVTSHVPSLHAVPSNQQLRSRQGSLESIRGEQTLTSDDKSRVTSWANSSANTVLSQSSVADWERQRLSVIKENGMHVPSSTMTRPKNIPAGPGAPRTTPPPAPPIDSQRVYSALLKRLNETRHQEGKADNAEIAETPGFVPARSSSVEQAGSQDWSPPTIRCVQADDDVFRDKPGTPSSQGVLGSPAESVVRGRKRSGSMRSASYKAYPNPTAGDGMGLSPYKFGQRPDLDPPRSLAHRSSAFFASPSCHLFRTASPFRRALQETMKEAQEGEHTHALDTRYLSTLSALSLPTRRPSTAGSERDIRMMYAESVYSCATEDARPCPPRDNATMDDNALSPRKFHRHGDATIFVDQPAYKTVPAHSRDFSSASSVEWKTWLSANVSKLETPSTTLNTDTREMSYSLPPSGHVREAAEIESPGDATKLEGLNLGRLGNVTPVKSLVDSPRQRSTHAGSKKTLDPRRKPSLAVDENSPPTTGERARDPRANGPPAIPSRSSLRTVPSLPSVKASTGRRKARAGLVLPRMRSLNTIANMSPPTREEQLLKRRARARLGAAGASSAKSSPGLTAAVKRQFGKASTGSPMRGPGWSPEQDGRTPRMEGDESPEATASGSDWDAQVMGSKRMVDLFLSSRRKRIKGSKTGTDTEGESMSAAFL</sequence>
<feature type="region of interest" description="Disordered" evidence="1">
    <location>
        <begin position="969"/>
        <end position="1070"/>
    </location>
</feature>
<feature type="region of interest" description="Disordered" evidence="1">
    <location>
        <begin position="804"/>
        <end position="825"/>
    </location>
</feature>